<dbReference type="GeneTree" id="ENSGT00940000155455"/>
<dbReference type="Gene3D" id="1.25.40.80">
    <property type="match status" value="2"/>
</dbReference>
<evidence type="ECO:0000256" key="7">
    <source>
        <dbReference type="ARBA" id="ARBA00022491"/>
    </source>
</evidence>
<dbReference type="InterPro" id="IPR014729">
    <property type="entry name" value="Rossmann-like_a/b/a_fold"/>
</dbReference>
<feature type="site" description="Electron transfer via tryptophanyl radical" evidence="20">
    <location>
        <position position="331"/>
    </location>
</feature>
<sequence>MSSFNSVHILFLLQSLEDLDSSLRKLNSRLFVIRGQPTDVFPRLFKEWNITRLSYEYDSEPFGKERDAAIKKLASEAGVEVIVRTSHTLYDLAKIIELNGGQSPLTYKRFQTLISRMEAVEMPTESITAEVMEKCTTPLSDDHDDKFGVPSLEELGFDTEGLSSAVWPGGESEALTRLERHLERKAWVANFERPRMNANSLLASPTGLSPYLRFGCLSCRLFYFKLTDLYRKVKKNSSPPLSLYGQLLWREFFYTAATNNPCFDKMDSNPICVQIPWDRNPEALAKWAEGRTGFPWIDAIMTQLRQEGWIHHLARHAVACFLTRGDLWISWEEGMKVFEELLLDADWSVNAGSWMWLSCSSFFQQFFHCYCPVGFGRRTDPNGDYIRRYLPILRGFPAKYIYDPWNAPDNVQKAAKCVIGLHYPKPMVQHAEASRLNIERMKQIYQQLSCYRGLGLLASVPSNTGGNGNGTDTTETSSDVMAYHGEAKRDATATTSYQMPGQSQANWQSGAMMYLQEAPQSSTVAHQQGYAGTSSSSSTGMMCYPQGTQRIAAPVIQKASDHHTSLNKRHINDSGNGKGSKIQRQSTN</sequence>
<reference evidence="23" key="2">
    <citation type="submission" date="2025-08" db="UniProtKB">
        <authorList>
            <consortium name="Ensembl"/>
        </authorList>
    </citation>
    <scope>IDENTIFICATION</scope>
</reference>
<evidence type="ECO:0000256" key="4">
    <source>
        <dbReference type="ARBA" id="ARBA00005862"/>
    </source>
</evidence>
<dbReference type="SUPFAM" id="SSF48173">
    <property type="entry name" value="Cryptochrome/photolyase FAD-binding domain"/>
    <property type="match status" value="1"/>
</dbReference>
<evidence type="ECO:0000256" key="19">
    <source>
        <dbReference type="PIRSR" id="PIRSR602081-1"/>
    </source>
</evidence>
<evidence type="ECO:0000256" key="10">
    <source>
        <dbReference type="ARBA" id="ARBA00022630"/>
    </source>
</evidence>
<dbReference type="PANTHER" id="PTHR11455:SF16">
    <property type="entry name" value="CRYPTOCHROME-1"/>
    <property type="match status" value="1"/>
</dbReference>
<comment type="similarity">
    <text evidence="4">Belongs to the DNA photolyase class-1 family.</text>
</comment>
<dbReference type="GO" id="GO:0045892">
    <property type="term" value="P:negative regulation of DNA-templated transcription"/>
    <property type="evidence" value="ECO:0007669"/>
    <property type="project" value="TreeGrafter"/>
</dbReference>
<dbReference type="Pfam" id="PF00875">
    <property type="entry name" value="DNA_photolyase"/>
    <property type="match status" value="1"/>
</dbReference>
<evidence type="ECO:0000259" key="22">
    <source>
        <dbReference type="PROSITE" id="PS51645"/>
    </source>
</evidence>
<keyword evidence="10 19" id="KW-0285">Flavoprotein</keyword>
<reference evidence="23" key="3">
    <citation type="submission" date="2025-09" db="UniProtKB">
        <authorList>
            <consortium name="Ensembl"/>
        </authorList>
    </citation>
    <scope>IDENTIFICATION</scope>
</reference>
<dbReference type="Gene3D" id="3.40.50.620">
    <property type="entry name" value="HUPs"/>
    <property type="match status" value="1"/>
</dbReference>
<keyword evidence="18" id="KW-0539">Nucleus</keyword>
<evidence type="ECO:0000256" key="21">
    <source>
        <dbReference type="SAM" id="MobiDB-lite"/>
    </source>
</evidence>
<dbReference type="GO" id="GO:0071949">
    <property type="term" value="F:FAD binding"/>
    <property type="evidence" value="ECO:0007669"/>
    <property type="project" value="TreeGrafter"/>
</dbReference>
<evidence type="ECO:0000256" key="11">
    <source>
        <dbReference type="ARBA" id="ARBA00022741"/>
    </source>
</evidence>
<evidence type="ECO:0000256" key="2">
    <source>
        <dbReference type="ARBA" id="ARBA00004123"/>
    </source>
</evidence>
<dbReference type="GO" id="GO:0003677">
    <property type="term" value="F:DNA binding"/>
    <property type="evidence" value="ECO:0007669"/>
    <property type="project" value="TreeGrafter"/>
</dbReference>
<comment type="cofactor">
    <cofactor evidence="1">
        <name>(6R)-5,10-methylene-5,6,7,8-tetrahydrofolate</name>
        <dbReference type="ChEBI" id="CHEBI:15636"/>
    </cofactor>
</comment>
<keyword evidence="8" id="KW-0600">Photoreceptor protein</keyword>
<evidence type="ECO:0000256" key="20">
    <source>
        <dbReference type="PIRSR" id="PIRSR602081-2"/>
    </source>
</evidence>
<evidence type="ECO:0000256" key="5">
    <source>
        <dbReference type="ARBA" id="ARBA00021159"/>
    </source>
</evidence>
<dbReference type="GO" id="GO:0005737">
    <property type="term" value="C:cytoplasm"/>
    <property type="evidence" value="ECO:0007669"/>
    <property type="project" value="UniProtKB-SubCell"/>
</dbReference>
<keyword evidence="14" id="KW-0805">Transcription regulation</keyword>
<feature type="region of interest" description="Disordered" evidence="21">
    <location>
        <begin position="558"/>
        <end position="588"/>
    </location>
</feature>
<keyword evidence="6" id="KW-0963">Cytoplasm</keyword>
<keyword evidence="9" id="KW-0716">Sensory transduction</keyword>
<evidence type="ECO:0000256" key="13">
    <source>
        <dbReference type="ARBA" id="ARBA00022991"/>
    </source>
</evidence>
<dbReference type="InterPro" id="IPR036155">
    <property type="entry name" value="Crypto/Photolyase_N_sf"/>
</dbReference>
<comment type="cofactor">
    <cofactor evidence="19">
        <name>FAD</name>
        <dbReference type="ChEBI" id="CHEBI:57692"/>
    </cofactor>
    <text evidence="19">Binds 1 FAD per subunit.</text>
</comment>
<dbReference type="GO" id="GO:0009881">
    <property type="term" value="F:photoreceptor activity"/>
    <property type="evidence" value="ECO:0007669"/>
    <property type="project" value="UniProtKB-KW"/>
</dbReference>
<keyword evidence="24" id="KW-1185">Reference proteome</keyword>
<evidence type="ECO:0000313" key="23">
    <source>
        <dbReference type="Ensembl" id="ENSCSEP00000007122.1"/>
    </source>
</evidence>
<feature type="compositionally biased region" description="Low complexity" evidence="21">
    <location>
        <begin position="532"/>
        <end position="542"/>
    </location>
</feature>
<feature type="domain" description="Photolyase/cryptochrome alpha/beta" evidence="22">
    <location>
        <begin position="1"/>
        <end position="89"/>
    </location>
</feature>
<evidence type="ECO:0000256" key="16">
    <source>
        <dbReference type="ARBA" id="ARBA00023163"/>
    </source>
</evidence>
<organism evidence="23 24">
    <name type="scientific">Cynoglossus semilaevis</name>
    <name type="common">Tongue sole</name>
    <dbReference type="NCBI Taxonomy" id="244447"/>
    <lineage>
        <taxon>Eukaryota</taxon>
        <taxon>Metazoa</taxon>
        <taxon>Chordata</taxon>
        <taxon>Craniata</taxon>
        <taxon>Vertebrata</taxon>
        <taxon>Euteleostomi</taxon>
        <taxon>Actinopterygii</taxon>
        <taxon>Neopterygii</taxon>
        <taxon>Teleostei</taxon>
        <taxon>Neoteleostei</taxon>
        <taxon>Acanthomorphata</taxon>
        <taxon>Carangaria</taxon>
        <taxon>Pleuronectiformes</taxon>
        <taxon>Pleuronectoidei</taxon>
        <taxon>Cynoglossidae</taxon>
        <taxon>Cynoglossinae</taxon>
        <taxon>Cynoglossus</taxon>
    </lineage>
</organism>
<dbReference type="Pfam" id="PF03441">
    <property type="entry name" value="FAD_binding_7"/>
    <property type="match status" value="1"/>
</dbReference>
<protein>
    <recommendedName>
        <fullName evidence="5">Cryptochrome-1</fullName>
    </recommendedName>
</protein>
<dbReference type="InterPro" id="IPR005101">
    <property type="entry name" value="Cryptochr/Photolyase_FAD-bd"/>
</dbReference>
<evidence type="ECO:0000256" key="1">
    <source>
        <dbReference type="ARBA" id="ARBA00001932"/>
    </source>
</evidence>
<dbReference type="Proteomes" id="UP000265120">
    <property type="component" value="Chromosome 8"/>
</dbReference>
<evidence type="ECO:0000313" key="24">
    <source>
        <dbReference type="Proteomes" id="UP000265120"/>
    </source>
</evidence>
<comment type="subcellular location">
    <subcellularLocation>
        <location evidence="3">Cytoplasm</location>
    </subcellularLocation>
    <subcellularLocation>
        <location evidence="2">Nucleus</location>
    </subcellularLocation>
</comment>
<dbReference type="PANTHER" id="PTHR11455">
    <property type="entry name" value="CRYPTOCHROME"/>
    <property type="match status" value="1"/>
</dbReference>
<keyword evidence="7" id="KW-0678">Repressor</keyword>
<feature type="site" description="Electron transfer via tryptophanyl radical" evidence="20">
    <location>
        <position position="354"/>
    </location>
</feature>
<keyword evidence="12 19" id="KW-0274">FAD</keyword>
<feature type="site" description="Electron transfer via tryptophanyl radical" evidence="20">
    <location>
        <position position="277"/>
    </location>
</feature>
<dbReference type="SUPFAM" id="SSF52425">
    <property type="entry name" value="Cryptochrome/photolyase, N-terminal domain"/>
    <property type="match status" value="1"/>
</dbReference>
<reference evidence="23 24" key="1">
    <citation type="journal article" date="2014" name="Nat. Genet.">
        <title>Whole-genome sequence of a flatfish provides insights into ZW sex chromosome evolution and adaptation to a benthic lifestyle.</title>
        <authorList>
            <person name="Chen S."/>
            <person name="Zhang G."/>
            <person name="Shao C."/>
            <person name="Huang Q."/>
            <person name="Liu G."/>
            <person name="Zhang P."/>
            <person name="Song W."/>
            <person name="An N."/>
            <person name="Chalopin D."/>
            <person name="Volff J.N."/>
            <person name="Hong Y."/>
            <person name="Li Q."/>
            <person name="Sha Z."/>
            <person name="Zhou H."/>
            <person name="Xie M."/>
            <person name="Yu Q."/>
            <person name="Liu Y."/>
            <person name="Xiang H."/>
            <person name="Wang N."/>
            <person name="Wu K."/>
            <person name="Yang C."/>
            <person name="Zhou Q."/>
            <person name="Liao X."/>
            <person name="Yang L."/>
            <person name="Hu Q."/>
            <person name="Zhang J."/>
            <person name="Meng L."/>
            <person name="Jin L."/>
            <person name="Tian Y."/>
            <person name="Lian J."/>
            <person name="Yang J."/>
            <person name="Miao G."/>
            <person name="Liu S."/>
            <person name="Liang Z."/>
            <person name="Yan F."/>
            <person name="Li Y."/>
            <person name="Sun B."/>
            <person name="Zhang H."/>
            <person name="Zhang J."/>
            <person name="Zhu Y."/>
            <person name="Du M."/>
            <person name="Zhao Y."/>
            <person name="Schartl M."/>
            <person name="Tang Q."/>
            <person name="Wang J."/>
        </authorList>
    </citation>
    <scope>NUCLEOTIDE SEQUENCE</scope>
</reference>
<feature type="binding site" evidence="19">
    <location>
        <begin position="344"/>
        <end position="346"/>
    </location>
    <ligand>
        <name>FAD</name>
        <dbReference type="ChEBI" id="CHEBI:57692"/>
    </ligand>
</feature>
<dbReference type="FunFam" id="1.10.579.10:FF:000001">
    <property type="entry name" value="Cryptochrome 1"/>
    <property type="match status" value="1"/>
</dbReference>
<evidence type="ECO:0000256" key="9">
    <source>
        <dbReference type="ARBA" id="ARBA00022606"/>
    </source>
</evidence>
<dbReference type="Ensembl" id="ENSCSET00000007199.1">
    <property type="protein sequence ID" value="ENSCSEP00000007122.1"/>
    <property type="gene ID" value="ENSCSEG00000004597.1"/>
</dbReference>
<evidence type="ECO:0000256" key="14">
    <source>
        <dbReference type="ARBA" id="ARBA00023015"/>
    </source>
</evidence>
<dbReference type="Gene3D" id="1.10.579.10">
    <property type="entry name" value="DNA Cyclobutane Dipyrimidine Photolyase, subunit A, domain 3"/>
    <property type="match status" value="1"/>
</dbReference>
<keyword evidence="16" id="KW-0804">Transcription</keyword>
<name>A0A3P8UXN3_CYNSE</name>
<dbReference type="GO" id="GO:0032922">
    <property type="term" value="P:circadian regulation of gene expression"/>
    <property type="evidence" value="ECO:0007669"/>
    <property type="project" value="TreeGrafter"/>
</dbReference>
<dbReference type="FunFam" id="1.25.40.80:FF:000003">
    <property type="entry name" value="cryptochrome-1 isoform X1"/>
    <property type="match status" value="1"/>
</dbReference>
<evidence type="ECO:0000256" key="6">
    <source>
        <dbReference type="ARBA" id="ARBA00022490"/>
    </source>
</evidence>
<evidence type="ECO:0000256" key="18">
    <source>
        <dbReference type="ARBA" id="ARBA00023242"/>
    </source>
</evidence>
<proteinExistence type="inferred from homology"/>
<dbReference type="InterPro" id="IPR036134">
    <property type="entry name" value="Crypto/Photolyase_FAD-like_sf"/>
</dbReference>
<evidence type="ECO:0000256" key="3">
    <source>
        <dbReference type="ARBA" id="ARBA00004496"/>
    </source>
</evidence>
<dbReference type="AlphaFoldDB" id="A0A3P8UXN3"/>
<dbReference type="GO" id="GO:0043153">
    <property type="term" value="P:entrainment of circadian clock by photoperiod"/>
    <property type="evidence" value="ECO:0007669"/>
    <property type="project" value="TreeGrafter"/>
</dbReference>
<evidence type="ECO:0000256" key="12">
    <source>
        <dbReference type="ARBA" id="ARBA00022827"/>
    </source>
</evidence>
<accession>A0A3P8UXN3</accession>
<dbReference type="PROSITE" id="PS51645">
    <property type="entry name" value="PHR_CRY_ALPHA_BETA"/>
    <property type="match status" value="1"/>
</dbReference>
<feature type="region of interest" description="Disordered" evidence="21">
    <location>
        <begin position="525"/>
        <end position="544"/>
    </location>
</feature>
<dbReference type="GO" id="GO:0005634">
    <property type="term" value="C:nucleus"/>
    <property type="evidence" value="ECO:0007669"/>
    <property type="project" value="UniProtKB-SubCell"/>
</dbReference>
<keyword evidence="15" id="KW-0090">Biological rhythms</keyword>
<keyword evidence="13" id="KW-0157">Chromophore</keyword>
<dbReference type="InterPro" id="IPR006050">
    <property type="entry name" value="DNA_photolyase_N"/>
</dbReference>
<dbReference type="FunFam" id="1.25.40.80:FF:000002">
    <property type="entry name" value="cryptochrome-1 isoform X1"/>
    <property type="match status" value="1"/>
</dbReference>
<keyword evidence="17" id="KW-0675">Receptor</keyword>
<evidence type="ECO:0000256" key="8">
    <source>
        <dbReference type="ARBA" id="ARBA00022543"/>
    </source>
</evidence>
<evidence type="ECO:0000256" key="17">
    <source>
        <dbReference type="ARBA" id="ARBA00023170"/>
    </source>
</evidence>
<dbReference type="InterPro" id="IPR002081">
    <property type="entry name" value="Cryptochrome/DNA_photolyase_1"/>
</dbReference>
<evidence type="ECO:0000256" key="15">
    <source>
        <dbReference type="ARBA" id="ARBA00023108"/>
    </source>
</evidence>
<keyword evidence="11" id="KW-0547">Nucleotide-binding</keyword>
<feature type="binding site" evidence="19">
    <location>
        <begin position="246"/>
        <end position="253"/>
    </location>
    <ligand>
        <name>FAD</name>
        <dbReference type="ChEBI" id="CHEBI:57692"/>
    </ligand>
</feature>